<dbReference type="InterPro" id="IPR006015">
    <property type="entry name" value="Universal_stress_UspA"/>
</dbReference>
<dbReference type="PRINTS" id="PR01438">
    <property type="entry name" value="UNVRSLSTRESS"/>
</dbReference>
<dbReference type="InterPro" id="IPR006016">
    <property type="entry name" value="UspA"/>
</dbReference>
<feature type="domain" description="UspA" evidence="2">
    <location>
        <begin position="3"/>
        <end position="139"/>
    </location>
</feature>
<evidence type="ECO:0000259" key="2">
    <source>
        <dbReference type="Pfam" id="PF00582"/>
    </source>
</evidence>
<evidence type="ECO:0000313" key="3">
    <source>
        <dbReference type="EMBL" id="MFC5004477.1"/>
    </source>
</evidence>
<name>A0ABV9W886_9ACTN</name>
<evidence type="ECO:0000256" key="1">
    <source>
        <dbReference type="ARBA" id="ARBA00008791"/>
    </source>
</evidence>
<evidence type="ECO:0000313" key="4">
    <source>
        <dbReference type="Proteomes" id="UP001595912"/>
    </source>
</evidence>
<dbReference type="EMBL" id="JBHSIU010000066">
    <property type="protein sequence ID" value="MFC5004477.1"/>
    <property type="molecule type" value="Genomic_DNA"/>
</dbReference>
<sequence length="287" mass="29067">MQYTDIVVGTDGSAAGVSAVRWAATHAERVRARLRIVCVYHWPLPGPGRSTAQLDAPARARALAVVAAAVADARGAQPTVEVHGTAVLGLPSDALLTESRTAALLVVGSHGRSALASALLGSVGLQIATFAACPVVVVRGRAHTAIGPVVAGVDDTPSSERVLETGFVEAHRRGCALVAVRAVEKDAPQVRAVALGGAGGLRAVAAIEVTEAVARLQDRYPAVPVEVELAAGNAADVLVAASRSAQLIVVGHHGGGGLLGPSLDPVTHHLLQRSDCPVLVVHGMAPA</sequence>
<dbReference type="PANTHER" id="PTHR46268">
    <property type="entry name" value="STRESS RESPONSE PROTEIN NHAX"/>
    <property type="match status" value="1"/>
</dbReference>
<dbReference type="SUPFAM" id="SSF52402">
    <property type="entry name" value="Adenine nucleotide alpha hydrolases-like"/>
    <property type="match status" value="2"/>
</dbReference>
<comment type="caution">
    <text evidence="3">The sequence shown here is derived from an EMBL/GenBank/DDBJ whole genome shotgun (WGS) entry which is preliminary data.</text>
</comment>
<dbReference type="Gene3D" id="3.40.50.620">
    <property type="entry name" value="HUPs"/>
    <property type="match status" value="2"/>
</dbReference>
<reference evidence="4" key="1">
    <citation type="journal article" date="2019" name="Int. J. Syst. Evol. Microbiol.">
        <title>The Global Catalogue of Microorganisms (GCM) 10K type strain sequencing project: providing services to taxonomists for standard genome sequencing and annotation.</title>
        <authorList>
            <consortium name="The Broad Institute Genomics Platform"/>
            <consortium name="The Broad Institute Genome Sequencing Center for Infectious Disease"/>
            <person name="Wu L."/>
            <person name="Ma J."/>
        </authorList>
    </citation>
    <scope>NUCLEOTIDE SEQUENCE [LARGE SCALE GENOMIC DNA]</scope>
    <source>
        <strain evidence="4">CGMCC 4.7152</strain>
    </source>
</reference>
<feature type="domain" description="UspA" evidence="2">
    <location>
        <begin position="148"/>
        <end position="282"/>
    </location>
</feature>
<dbReference type="PANTHER" id="PTHR46268:SF6">
    <property type="entry name" value="UNIVERSAL STRESS PROTEIN UP12"/>
    <property type="match status" value="1"/>
</dbReference>
<comment type="similarity">
    <text evidence="1">Belongs to the universal stress protein A family.</text>
</comment>
<proteinExistence type="inferred from homology"/>
<dbReference type="InterPro" id="IPR014729">
    <property type="entry name" value="Rossmann-like_a/b/a_fold"/>
</dbReference>
<keyword evidence="4" id="KW-1185">Reference proteome</keyword>
<dbReference type="Pfam" id="PF00582">
    <property type="entry name" value="Usp"/>
    <property type="match status" value="2"/>
</dbReference>
<accession>A0ABV9W886</accession>
<dbReference type="Proteomes" id="UP001595912">
    <property type="component" value="Unassembled WGS sequence"/>
</dbReference>
<protein>
    <submittedName>
        <fullName evidence="3">Universal stress protein</fullName>
    </submittedName>
</protein>
<organism evidence="3 4">
    <name type="scientific">Dactylosporangium cerinum</name>
    <dbReference type="NCBI Taxonomy" id="1434730"/>
    <lineage>
        <taxon>Bacteria</taxon>
        <taxon>Bacillati</taxon>
        <taxon>Actinomycetota</taxon>
        <taxon>Actinomycetes</taxon>
        <taxon>Micromonosporales</taxon>
        <taxon>Micromonosporaceae</taxon>
        <taxon>Dactylosporangium</taxon>
    </lineage>
</organism>
<dbReference type="RefSeq" id="WP_380124419.1">
    <property type="nucleotide sequence ID" value="NZ_JBHSIU010000066.1"/>
</dbReference>
<gene>
    <name evidence="3" type="ORF">ACFPIJ_42455</name>
</gene>